<dbReference type="CDD" id="cd02947">
    <property type="entry name" value="TRX_family"/>
    <property type="match status" value="1"/>
</dbReference>
<dbReference type="KEGG" id="fcy:FRACYDRAFT_240456"/>
<accession>A0A1E7FC76</accession>
<evidence type="ECO:0000256" key="2">
    <source>
        <dbReference type="SAM" id="SignalP"/>
    </source>
</evidence>
<reference evidence="4 5" key="1">
    <citation type="submission" date="2016-09" db="EMBL/GenBank/DDBJ databases">
        <title>Extensive genetic diversity and differential bi-allelic expression allows diatom success in the polar Southern Ocean.</title>
        <authorList>
            <consortium name="DOE Joint Genome Institute"/>
            <person name="Mock T."/>
            <person name="Otillar R.P."/>
            <person name="Strauss J."/>
            <person name="Dupont C."/>
            <person name="Frickenhaus S."/>
            <person name="Maumus F."/>
            <person name="Mcmullan M."/>
            <person name="Sanges R."/>
            <person name="Schmutz J."/>
            <person name="Toseland A."/>
            <person name="Valas R."/>
            <person name="Veluchamy A."/>
            <person name="Ward B.J."/>
            <person name="Allen A."/>
            <person name="Barry K."/>
            <person name="Falciatore A."/>
            <person name="Ferrante M."/>
            <person name="Fortunato A.E."/>
            <person name="Gloeckner G."/>
            <person name="Gruber A."/>
            <person name="Hipkin R."/>
            <person name="Janech M."/>
            <person name="Kroth P."/>
            <person name="Leese F."/>
            <person name="Lindquist E."/>
            <person name="Lyon B.R."/>
            <person name="Martin J."/>
            <person name="Mayer C."/>
            <person name="Parker M."/>
            <person name="Quesneville H."/>
            <person name="Raymond J."/>
            <person name="Uhlig C."/>
            <person name="Valentin K.U."/>
            <person name="Worden A.Z."/>
            <person name="Armbrust E.V."/>
            <person name="Bowler C."/>
            <person name="Green B."/>
            <person name="Moulton V."/>
            <person name="Van Oosterhout C."/>
            <person name="Grigoriev I."/>
        </authorList>
    </citation>
    <scope>NUCLEOTIDE SEQUENCE [LARGE SCALE GENOMIC DNA]</scope>
    <source>
        <strain evidence="4 5">CCMP1102</strain>
    </source>
</reference>
<feature type="chain" id="PRO_5009192930" description="Thioredoxin domain-containing protein" evidence="2">
    <location>
        <begin position="23"/>
        <end position="315"/>
    </location>
</feature>
<dbReference type="OrthoDB" id="48384at2759"/>
<feature type="region of interest" description="Disordered" evidence="1">
    <location>
        <begin position="88"/>
        <end position="110"/>
    </location>
</feature>
<name>A0A1E7FC76_9STRA</name>
<feature type="signal peptide" evidence="2">
    <location>
        <begin position="1"/>
        <end position="22"/>
    </location>
</feature>
<dbReference type="InterPro" id="IPR036249">
    <property type="entry name" value="Thioredoxin-like_sf"/>
</dbReference>
<sequence length="315" mass="34721">MRSSIRLFHAFMCIIAAGIVEAFQPLSAARQQQRLHSVIRHSKHPLFSSSSYLSSLSSSTTSVSNETNNKIAPVSSVTVIDYKNNHEEDTSMQPQTATMTTHSSSPASAQSVPVQVAEQTVAPMVTAPKKKFVHVPNRTKNPVTIANTMQELLDTMNGHSSSGIDNNIDNSENSMESSGMTLILFHASYCKICQRAGMQLIRACKEYPSVKFAKVEASVFPDPATPKLKSLGVTKFPFVQIYHYGKCVASFSTGPTHMFMRSVRNTLDLCLERDDECWNGFVTEFSNEIESNQLARTNLLLIPDEVVDEAAQPLP</sequence>
<dbReference type="Pfam" id="PF00085">
    <property type="entry name" value="Thioredoxin"/>
    <property type="match status" value="1"/>
</dbReference>
<gene>
    <name evidence="4" type="ORF">FRACYDRAFT_240456</name>
</gene>
<proteinExistence type="predicted"/>
<organism evidence="4 5">
    <name type="scientific">Fragilariopsis cylindrus CCMP1102</name>
    <dbReference type="NCBI Taxonomy" id="635003"/>
    <lineage>
        <taxon>Eukaryota</taxon>
        <taxon>Sar</taxon>
        <taxon>Stramenopiles</taxon>
        <taxon>Ochrophyta</taxon>
        <taxon>Bacillariophyta</taxon>
        <taxon>Bacillariophyceae</taxon>
        <taxon>Bacillariophycidae</taxon>
        <taxon>Bacillariales</taxon>
        <taxon>Bacillariaceae</taxon>
        <taxon>Fragilariopsis</taxon>
    </lineage>
</organism>
<evidence type="ECO:0000259" key="3">
    <source>
        <dbReference type="Pfam" id="PF00085"/>
    </source>
</evidence>
<feature type="compositionally biased region" description="Polar residues" evidence="1">
    <location>
        <begin position="91"/>
        <end position="102"/>
    </location>
</feature>
<evidence type="ECO:0000313" key="5">
    <source>
        <dbReference type="Proteomes" id="UP000095751"/>
    </source>
</evidence>
<dbReference type="Proteomes" id="UP000095751">
    <property type="component" value="Unassembled WGS sequence"/>
</dbReference>
<dbReference type="Gene3D" id="3.40.30.10">
    <property type="entry name" value="Glutaredoxin"/>
    <property type="match status" value="1"/>
</dbReference>
<protein>
    <recommendedName>
        <fullName evidence="3">Thioredoxin domain-containing protein</fullName>
    </recommendedName>
</protein>
<feature type="domain" description="Thioredoxin" evidence="3">
    <location>
        <begin position="176"/>
        <end position="252"/>
    </location>
</feature>
<keyword evidence="5" id="KW-1185">Reference proteome</keyword>
<dbReference type="InParanoid" id="A0A1E7FC76"/>
<dbReference type="AlphaFoldDB" id="A0A1E7FC76"/>
<evidence type="ECO:0000313" key="4">
    <source>
        <dbReference type="EMBL" id="OEU15760.1"/>
    </source>
</evidence>
<dbReference type="SUPFAM" id="SSF52833">
    <property type="entry name" value="Thioredoxin-like"/>
    <property type="match status" value="1"/>
</dbReference>
<dbReference type="InterPro" id="IPR013766">
    <property type="entry name" value="Thioredoxin_domain"/>
</dbReference>
<keyword evidence="2" id="KW-0732">Signal</keyword>
<evidence type="ECO:0000256" key="1">
    <source>
        <dbReference type="SAM" id="MobiDB-lite"/>
    </source>
</evidence>
<dbReference type="EMBL" id="KV784359">
    <property type="protein sequence ID" value="OEU15760.1"/>
    <property type="molecule type" value="Genomic_DNA"/>
</dbReference>